<feature type="domain" description="MaoC-like" evidence="2">
    <location>
        <begin position="162"/>
        <end position="277"/>
    </location>
</feature>
<dbReference type="GO" id="GO:0044594">
    <property type="term" value="F:17-beta-hydroxysteroid dehydrogenase (NAD+) activity"/>
    <property type="evidence" value="ECO:0007669"/>
    <property type="project" value="TreeGrafter"/>
</dbReference>
<dbReference type="GO" id="GO:0004300">
    <property type="term" value="F:enoyl-CoA hydratase activity"/>
    <property type="evidence" value="ECO:0007669"/>
    <property type="project" value="TreeGrafter"/>
</dbReference>
<proteinExistence type="predicted"/>
<dbReference type="Pfam" id="PF01575">
    <property type="entry name" value="MaoC_dehydratas"/>
    <property type="match status" value="1"/>
</dbReference>
<evidence type="ECO:0000313" key="5">
    <source>
        <dbReference type="Proteomes" id="UP000223071"/>
    </source>
</evidence>
<evidence type="ECO:0000313" key="4">
    <source>
        <dbReference type="EMBL" id="PFG75143.1"/>
    </source>
</evidence>
<dbReference type="Proteomes" id="UP000223071">
    <property type="component" value="Unassembled WGS sequence"/>
</dbReference>
<dbReference type="GO" id="GO:0003857">
    <property type="term" value="F:(3S)-3-hydroxyacyl-CoA dehydrogenase (NAD+) activity"/>
    <property type="evidence" value="ECO:0007669"/>
    <property type="project" value="TreeGrafter"/>
</dbReference>
<accession>A0A2A9HID3</accession>
<dbReference type="InterPro" id="IPR002539">
    <property type="entry name" value="MaoC-like_dom"/>
</dbReference>
<dbReference type="RefSeq" id="WP_098504481.1">
    <property type="nucleotide sequence ID" value="NZ_PDJQ01000001.1"/>
</dbReference>
<protein>
    <submittedName>
        <fullName evidence="4">Acyl dehydratase</fullName>
    </submittedName>
</protein>
<evidence type="ECO:0000259" key="3">
    <source>
        <dbReference type="Pfam" id="PF22622"/>
    </source>
</evidence>
<feature type="region of interest" description="Disordered" evidence="1">
    <location>
        <begin position="151"/>
        <end position="171"/>
    </location>
</feature>
<dbReference type="CDD" id="cd03448">
    <property type="entry name" value="HDE_HSD"/>
    <property type="match status" value="1"/>
</dbReference>
<evidence type="ECO:0000259" key="2">
    <source>
        <dbReference type="Pfam" id="PF01575"/>
    </source>
</evidence>
<organism evidence="4 5">
    <name type="scientific">Tepidiforma thermophila (strain KCTC 52669 / CGMCC 1.13589 / G233)</name>
    <dbReference type="NCBI Taxonomy" id="2761530"/>
    <lineage>
        <taxon>Bacteria</taxon>
        <taxon>Bacillati</taxon>
        <taxon>Chloroflexota</taxon>
        <taxon>Tepidiformia</taxon>
        <taxon>Tepidiformales</taxon>
        <taxon>Tepidiformaceae</taxon>
        <taxon>Tepidiforma</taxon>
    </lineage>
</organism>
<reference evidence="4 5" key="1">
    <citation type="submission" date="2017-09" db="EMBL/GenBank/DDBJ databases">
        <title>Sequencing the genomes of two abundant thermophiles in Great Basin hot springs: Thermocrinis jamiesonii and novel Chloroflexi Thermoflexus hugenholtzii.</title>
        <authorList>
            <person name="Hedlund B."/>
        </authorList>
    </citation>
    <scope>NUCLEOTIDE SEQUENCE [LARGE SCALE GENOMIC DNA]</scope>
    <source>
        <strain evidence="4 5">G233</strain>
    </source>
</reference>
<name>A0A2A9HID3_TEPT2</name>
<evidence type="ECO:0000256" key="1">
    <source>
        <dbReference type="SAM" id="MobiDB-lite"/>
    </source>
</evidence>
<dbReference type="AlphaFoldDB" id="A0A2A9HID3"/>
<sequence length="285" mass="30281">MPIDPSKALGAPIQGGSFRWDRDRVILYHLGIGAGDPPTDPNELAYTYERNLKVLPSFGVIPAFGSLGGVGQVPGLQFNPALLLHGEQDLEIRKPIPVEGEVETRGKVAGIYDKGKAALVVLETETTLKGEAEPLFVNRFSLFLRGEGGFGGESGPPAGNEAPNRAPDGTVESKTLPQQALLYRLSGDKNPLHADPEFAKMGGFDRPILHGLCSFGVVCKAVVDHALGGDTGKVARYQARFAGVVFPGETIVTSFWREGNTILVAAQTKERGTPVITNAAITVRG</sequence>
<dbReference type="PANTHER" id="PTHR13078:SF56">
    <property type="entry name" value="PEROXISOMAL MULTIFUNCTIONAL ENZYME TYPE 2"/>
    <property type="match status" value="1"/>
</dbReference>
<dbReference type="SUPFAM" id="SSF54637">
    <property type="entry name" value="Thioesterase/thiol ester dehydrase-isomerase"/>
    <property type="match status" value="2"/>
</dbReference>
<gene>
    <name evidence="4" type="ORF">A9A59_2409</name>
</gene>
<dbReference type="InterPro" id="IPR029069">
    <property type="entry name" value="HotDog_dom_sf"/>
</dbReference>
<dbReference type="Gene3D" id="3.10.129.10">
    <property type="entry name" value="Hotdog Thioesterase"/>
    <property type="match status" value="2"/>
</dbReference>
<dbReference type="PANTHER" id="PTHR13078">
    <property type="entry name" value="PEROXISOMAL MULTIFUNCTIONAL ENZYME TYPE 2-RELATED"/>
    <property type="match status" value="1"/>
</dbReference>
<dbReference type="EMBL" id="PDJQ01000001">
    <property type="protein sequence ID" value="PFG75143.1"/>
    <property type="molecule type" value="Genomic_DNA"/>
</dbReference>
<comment type="caution">
    <text evidence="4">The sequence shown here is derived from an EMBL/GenBank/DDBJ whole genome shotgun (WGS) entry which is preliminary data.</text>
</comment>
<keyword evidence="5" id="KW-1185">Reference proteome</keyword>
<feature type="domain" description="Peroxisomal multifunctional enzyme type 2-like N-terminal" evidence="3">
    <location>
        <begin position="18"/>
        <end position="146"/>
    </location>
</feature>
<dbReference type="Pfam" id="PF22622">
    <property type="entry name" value="MFE-2_hydrat-2_N"/>
    <property type="match status" value="1"/>
</dbReference>
<dbReference type="InterPro" id="IPR054357">
    <property type="entry name" value="MFE-2_N"/>
</dbReference>
<dbReference type="GO" id="GO:0006635">
    <property type="term" value="P:fatty acid beta-oxidation"/>
    <property type="evidence" value="ECO:0007669"/>
    <property type="project" value="TreeGrafter"/>
</dbReference>